<name>A0A9R1W3G2_LACSA</name>
<reference evidence="1 2" key="1">
    <citation type="journal article" date="2017" name="Nat. Commun.">
        <title>Genome assembly with in vitro proximity ligation data and whole-genome triplication in lettuce.</title>
        <authorList>
            <person name="Reyes-Chin-Wo S."/>
            <person name="Wang Z."/>
            <person name="Yang X."/>
            <person name="Kozik A."/>
            <person name="Arikit S."/>
            <person name="Song C."/>
            <person name="Xia L."/>
            <person name="Froenicke L."/>
            <person name="Lavelle D.O."/>
            <person name="Truco M.J."/>
            <person name="Xia R."/>
            <person name="Zhu S."/>
            <person name="Xu C."/>
            <person name="Xu H."/>
            <person name="Xu X."/>
            <person name="Cox K."/>
            <person name="Korf I."/>
            <person name="Meyers B.C."/>
            <person name="Michelmore R.W."/>
        </authorList>
    </citation>
    <scope>NUCLEOTIDE SEQUENCE [LARGE SCALE GENOMIC DNA]</scope>
    <source>
        <strain evidence="2">cv. Salinas</strain>
        <tissue evidence="1">Seedlings</tissue>
    </source>
</reference>
<evidence type="ECO:0008006" key="3">
    <source>
        <dbReference type="Google" id="ProtNLM"/>
    </source>
</evidence>
<dbReference type="AlphaFoldDB" id="A0A9R1W3G2"/>
<evidence type="ECO:0000313" key="2">
    <source>
        <dbReference type="Proteomes" id="UP000235145"/>
    </source>
</evidence>
<keyword evidence="2" id="KW-1185">Reference proteome</keyword>
<proteinExistence type="predicted"/>
<sequence>MTLYGGDSIVNVFSTLGNIDIDVTDIFEFQVGDGNKILFWLDDWLKNGTLAVKFPSLYALDKRKSCLLGDRWVNGVFSWAWKRKPNNSQELLEL</sequence>
<evidence type="ECO:0000313" key="1">
    <source>
        <dbReference type="EMBL" id="KAJ0216733.1"/>
    </source>
</evidence>
<dbReference type="PANTHER" id="PTHR36617:SF15">
    <property type="entry name" value="REVERSE TRANSCRIPTASE ZINC-BINDING DOMAIN-CONTAINING PROTEIN"/>
    <property type="match status" value="1"/>
</dbReference>
<comment type="caution">
    <text evidence="1">The sequence shown here is derived from an EMBL/GenBank/DDBJ whole genome shotgun (WGS) entry which is preliminary data.</text>
</comment>
<organism evidence="1 2">
    <name type="scientific">Lactuca sativa</name>
    <name type="common">Garden lettuce</name>
    <dbReference type="NCBI Taxonomy" id="4236"/>
    <lineage>
        <taxon>Eukaryota</taxon>
        <taxon>Viridiplantae</taxon>
        <taxon>Streptophyta</taxon>
        <taxon>Embryophyta</taxon>
        <taxon>Tracheophyta</taxon>
        <taxon>Spermatophyta</taxon>
        <taxon>Magnoliopsida</taxon>
        <taxon>eudicotyledons</taxon>
        <taxon>Gunneridae</taxon>
        <taxon>Pentapetalae</taxon>
        <taxon>asterids</taxon>
        <taxon>campanulids</taxon>
        <taxon>Asterales</taxon>
        <taxon>Asteraceae</taxon>
        <taxon>Cichorioideae</taxon>
        <taxon>Cichorieae</taxon>
        <taxon>Lactucinae</taxon>
        <taxon>Lactuca</taxon>
    </lineage>
</organism>
<dbReference type="EMBL" id="NBSK02000003">
    <property type="protein sequence ID" value="KAJ0216733.1"/>
    <property type="molecule type" value="Genomic_DNA"/>
</dbReference>
<dbReference type="PANTHER" id="PTHR36617">
    <property type="entry name" value="PROTEIN, PUTATIVE-RELATED"/>
    <property type="match status" value="1"/>
</dbReference>
<gene>
    <name evidence="1" type="ORF">LSAT_V11C300147860</name>
</gene>
<dbReference type="Proteomes" id="UP000235145">
    <property type="component" value="Unassembled WGS sequence"/>
</dbReference>
<accession>A0A9R1W3G2</accession>
<protein>
    <recommendedName>
        <fullName evidence="3">Reverse transcriptase zinc-binding domain-containing protein</fullName>
    </recommendedName>
</protein>